<evidence type="ECO:0000313" key="1">
    <source>
        <dbReference type="EMBL" id="KHG24106.1"/>
    </source>
</evidence>
<dbReference type="Proteomes" id="UP000032142">
    <property type="component" value="Unassembled WGS sequence"/>
</dbReference>
<reference evidence="2" key="1">
    <citation type="submission" date="2014-09" db="EMBL/GenBank/DDBJ databases">
        <authorList>
            <person name="Mudge J."/>
            <person name="Ramaraj T."/>
            <person name="Lindquist I.E."/>
            <person name="Bharti A.K."/>
            <person name="Sundararajan A."/>
            <person name="Cameron C.T."/>
            <person name="Woodward J.E."/>
            <person name="May G.D."/>
            <person name="Brubaker C."/>
            <person name="Broadhvest J."/>
            <person name="Wilkins T.A."/>
        </authorList>
    </citation>
    <scope>NUCLEOTIDE SEQUENCE</scope>
    <source>
        <strain evidence="2">cv. AKA8401</strain>
    </source>
</reference>
<keyword evidence="2" id="KW-1185">Reference proteome</keyword>
<evidence type="ECO:0000313" key="2">
    <source>
        <dbReference type="Proteomes" id="UP000032142"/>
    </source>
</evidence>
<dbReference type="EMBL" id="KN427545">
    <property type="protein sequence ID" value="KHG24106.1"/>
    <property type="molecule type" value="Genomic_DNA"/>
</dbReference>
<proteinExistence type="predicted"/>
<accession>A0A0B0PL37</accession>
<name>A0A0B0PL37_GOSAR</name>
<organism evidence="1 2">
    <name type="scientific">Gossypium arboreum</name>
    <name type="common">Tree cotton</name>
    <name type="synonym">Gossypium nanking</name>
    <dbReference type="NCBI Taxonomy" id="29729"/>
    <lineage>
        <taxon>Eukaryota</taxon>
        <taxon>Viridiplantae</taxon>
        <taxon>Streptophyta</taxon>
        <taxon>Embryophyta</taxon>
        <taxon>Tracheophyta</taxon>
        <taxon>Spermatophyta</taxon>
        <taxon>Magnoliopsida</taxon>
        <taxon>eudicotyledons</taxon>
        <taxon>Gunneridae</taxon>
        <taxon>Pentapetalae</taxon>
        <taxon>rosids</taxon>
        <taxon>malvids</taxon>
        <taxon>Malvales</taxon>
        <taxon>Malvaceae</taxon>
        <taxon>Malvoideae</taxon>
        <taxon>Gossypium</taxon>
    </lineage>
</organism>
<sequence>MPCPLLNLVCFVPF</sequence>
<gene>
    <name evidence="1" type="ORF">F383_07292</name>
</gene>
<protein>
    <submittedName>
        <fullName evidence="1">Uncharacterized protein</fullName>
    </submittedName>
</protein>